<dbReference type="PANTHER" id="PTHR22642">
    <property type="entry name" value="IMIDAZOLONEPROPIONASE"/>
    <property type="match status" value="1"/>
</dbReference>
<dbReference type="Gene3D" id="2.30.40.10">
    <property type="entry name" value="Urease, subunit C, domain 1"/>
    <property type="match status" value="1"/>
</dbReference>
<evidence type="ECO:0000313" key="3">
    <source>
        <dbReference type="Proteomes" id="UP000247922"/>
    </source>
</evidence>
<dbReference type="Gene3D" id="3.20.20.140">
    <property type="entry name" value="Metal-dependent hydrolases"/>
    <property type="match status" value="1"/>
</dbReference>
<reference evidence="2 3" key="1">
    <citation type="submission" date="2018-05" db="EMBL/GenBank/DDBJ databases">
        <title>Genomic Encyclopedia of Type Strains, Phase IV (KMG-IV): sequencing the most valuable type-strain genomes for metagenomic binning, comparative biology and taxonomic classification.</title>
        <authorList>
            <person name="Goeker M."/>
        </authorList>
    </citation>
    <scope>NUCLEOTIDE SEQUENCE [LARGE SCALE GENOMIC DNA]</scope>
    <source>
        <strain evidence="2 3">DSM 22440</strain>
    </source>
</reference>
<dbReference type="InterPro" id="IPR033932">
    <property type="entry name" value="YtcJ-like"/>
</dbReference>
<dbReference type="Gene3D" id="3.10.310.70">
    <property type="match status" value="1"/>
</dbReference>
<keyword evidence="3" id="KW-1185">Reference proteome</keyword>
<organism evidence="2 3">
    <name type="scientific">Streptohalobacillus salinus</name>
    <dbReference type="NCBI Taxonomy" id="621096"/>
    <lineage>
        <taxon>Bacteria</taxon>
        <taxon>Bacillati</taxon>
        <taxon>Bacillota</taxon>
        <taxon>Bacilli</taxon>
        <taxon>Bacillales</taxon>
        <taxon>Bacillaceae</taxon>
        <taxon>Streptohalobacillus</taxon>
    </lineage>
</organism>
<dbReference type="SUPFAM" id="SSF51338">
    <property type="entry name" value="Composite domain of metallo-dependent hydrolases"/>
    <property type="match status" value="1"/>
</dbReference>
<dbReference type="PANTHER" id="PTHR22642:SF2">
    <property type="entry name" value="PROTEIN LONG AFTER FAR-RED 3"/>
    <property type="match status" value="1"/>
</dbReference>
<dbReference type="Proteomes" id="UP000247922">
    <property type="component" value="Unassembled WGS sequence"/>
</dbReference>
<dbReference type="InterPro" id="IPR032466">
    <property type="entry name" value="Metal_Hydrolase"/>
</dbReference>
<evidence type="ECO:0000313" key="2">
    <source>
        <dbReference type="EMBL" id="PXW88156.1"/>
    </source>
</evidence>
<gene>
    <name evidence="2" type="ORF">DES38_11418</name>
</gene>
<dbReference type="SUPFAM" id="SSF51556">
    <property type="entry name" value="Metallo-dependent hydrolases"/>
    <property type="match status" value="1"/>
</dbReference>
<dbReference type="OrthoDB" id="9767366at2"/>
<dbReference type="GO" id="GO:0016810">
    <property type="term" value="F:hydrolase activity, acting on carbon-nitrogen (but not peptide) bonds"/>
    <property type="evidence" value="ECO:0007669"/>
    <property type="project" value="InterPro"/>
</dbReference>
<protein>
    <recommendedName>
        <fullName evidence="1">Amidohydrolase 3 domain-containing protein</fullName>
    </recommendedName>
</protein>
<feature type="domain" description="Amidohydrolase 3" evidence="1">
    <location>
        <begin position="49"/>
        <end position="522"/>
    </location>
</feature>
<proteinExistence type="predicted"/>
<dbReference type="Pfam" id="PF07969">
    <property type="entry name" value="Amidohydro_3"/>
    <property type="match status" value="1"/>
</dbReference>
<accession>A0A2V3W367</accession>
<sequence length="528" mass="59702">MKTLWYGGKFHTMMALDACVEAVVSDAGFIVDTGTKEELQQTHICENRVDLEGATVFPGFVDSHLHIVWQGEKLEHLDLSVIDKREDVLEAIKERLEKLSDGKWLIAEGWNDNQWEDDRIIDRFELDQLSRKHPIVLTRICRHALVANSLAIELAHIPEGITNPQGGEIVRDHSYRLTGYFKDSAQELIKRAIPEKSVEDVSQLINTSVDYLISCGLVGGHSEDLSYFGPNSYQKVTTAYRESIDGLKRKFRTHLLIHHEVIEDHVKAAPKPHAFIEFGAMKLFVDGALGGRTAWLKEPYSDHPSTYGLAIHDDHHLEKLVKKARNHGLSIATHAIGDRAIEVILKLMRKYPTMNRLPDRIIHGMIVNPSLIEQLQQLKVIIDVQPTFVTSDFPWVIDRIGKQRIDEAYPWKTFIQNDIVVAAGSDAPIETVNPLEGIQAFCERRSVLDGNVYGASQRLTRYEAINLYTDGSARAISKHKERGKIAPGFVADFTVLENDPFEVAIDKIKQIPVKMTVVDGTIQYRKKD</sequence>
<dbReference type="CDD" id="cd01300">
    <property type="entry name" value="YtcJ_like"/>
    <property type="match status" value="1"/>
</dbReference>
<name>A0A2V3W367_9BACI</name>
<dbReference type="InterPro" id="IPR011059">
    <property type="entry name" value="Metal-dep_hydrolase_composite"/>
</dbReference>
<dbReference type="InterPro" id="IPR013108">
    <property type="entry name" value="Amidohydro_3"/>
</dbReference>
<evidence type="ECO:0000259" key="1">
    <source>
        <dbReference type="Pfam" id="PF07969"/>
    </source>
</evidence>
<dbReference type="EMBL" id="QJJR01000014">
    <property type="protein sequence ID" value="PXW88156.1"/>
    <property type="molecule type" value="Genomic_DNA"/>
</dbReference>
<dbReference type="AlphaFoldDB" id="A0A2V3W367"/>
<comment type="caution">
    <text evidence="2">The sequence shown here is derived from an EMBL/GenBank/DDBJ whole genome shotgun (WGS) entry which is preliminary data.</text>
</comment>
<dbReference type="RefSeq" id="WP_110251972.1">
    <property type="nucleotide sequence ID" value="NZ_QJJR01000014.1"/>
</dbReference>